<feature type="transmembrane region" description="Helical" evidence="3">
    <location>
        <begin position="125"/>
        <end position="146"/>
    </location>
</feature>
<dbReference type="InterPro" id="IPR003784">
    <property type="entry name" value="BioY"/>
</dbReference>
<reference evidence="4" key="1">
    <citation type="journal article" date="2021" name="PeerJ">
        <title>Extensive microbial diversity within the chicken gut microbiome revealed by metagenomics and culture.</title>
        <authorList>
            <person name="Gilroy R."/>
            <person name="Ravi A."/>
            <person name="Getino M."/>
            <person name="Pursley I."/>
            <person name="Horton D.L."/>
            <person name="Alikhan N.F."/>
            <person name="Baker D."/>
            <person name="Gharbi K."/>
            <person name="Hall N."/>
            <person name="Watson M."/>
            <person name="Adriaenssens E.M."/>
            <person name="Foster-Nyarko E."/>
            <person name="Jarju S."/>
            <person name="Secka A."/>
            <person name="Antonio M."/>
            <person name="Oren A."/>
            <person name="Chaudhuri R.R."/>
            <person name="La Ragione R."/>
            <person name="Hildebrand F."/>
            <person name="Pallen M.J."/>
        </authorList>
    </citation>
    <scope>NUCLEOTIDE SEQUENCE</scope>
    <source>
        <strain evidence="4">ChiGjej3B3-11674</strain>
    </source>
</reference>
<dbReference type="Pfam" id="PF02632">
    <property type="entry name" value="BioY"/>
    <property type="match status" value="1"/>
</dbReference>
<feature type="transmembrane region" description="Helical" evidence="3">
    <location>
        <begin position="152"/>
        <end position="177"/>
    </location>
</feature>
<feature type="transmembrane region" description="Helical" evidence="3">
    <location>
        <begin position="98"/>
        <end position="118"/>
    </location>
</feature>
<gene>
    <name evidence="4" type="ORF">H9911_07890</name>
</gene>
<dbReference type="Proteomes" id="UP000823897">
    <property type="component" value="Unassembled WGS sequence"/>
</dbReference>
<feature type="transmembrane region" description="Helical" evidence="3">
    <location>
        <begin position="67"/>
        <end position="86"/>
    </location>
</feature>
<feature type="transmembrane region" description="Helical" evidence="3">
    <location>
        <begin position="43"/>
        <end position="60"/>
    </location>
</feature>
<dbReference type="PANTHER" id="PTHR34295:SF1">
    <property type="entry name" value="BIOTIN TRANSPORTER BIOY"/>
    <property type="match status" value="1"/>
</dbReference>
<comment type="caution">
    <text evidence="4">The sequence shown here is derived from an EMBL/GenBank/DDBJ whole genome shotgun (WGS) entry which is preliminary data.</text>
</comment>
<evidence type="ECO:0000256" key="2">
    <source>
        <dbReference type="PIRNR" id="PIRNR016661"/>
    </source>
</evidence>
<feature type="transmembrane region" description="Helical" evidence="3">
    <location>
        <begin position="21"/>
        <end position="37"/>
    </location>
</feature>
<dbReference type="AlphaFoldDB" id="A0A9D2R826"/>
<name>A0A9D2R826_9FIRM</name>
<evidence type="ECO:0000256" key="1">
    <source>
        <dbReference type="ARBA" id="ARBA00010692"/>
    </source>
</evidence>
<keyword evidence="3" id="KW-0812">Transmembrane</keyword>
<sequence>MTKPTETLSEQAKTRTRQITLTGLMTAVLCILGPLSIPLPVSPVPITLTNLAVFFAVYLLGVRQSTVCLLVYLCLGTVGLPVFSSFSGGPGKVAGPTGGYLVGFLFLALIQGFLMKAFPGKNTAAVLGMILGMAVCYLFGTAWLAVQMGLTFGSALAVGVLPYLAGDAVKILIAAIAGPKLCAAVKRGCRTKQLVRWPLSSSNKPNAGLNKARQKV</sequence>
<comment type="subcellular location">
    <subcellularLocation>
        <location evidence="2">Cell membrane</location>
        <topology evidence="2">Multi-pass membrane protein</topology>
    </subcellularLocation>
</comment>
<comment type="similarity">
    <text evidence="1 2">Belongs to the BioY family.</text>
</comment>
<dbReference type="Gene3D" id="1.10.1760.20">
    <property type="match status" value="1"/>
</dbReference>
<keyword evidence="3" id="KW-1133">Transmembrane helix</keyword>
<keyword evidence="2 3" id="KW-0472">Membrane</keyword>
<dbReference type="PIRSF" id="PIRSF016661">
    <property type="entry name" value="BioY"/>
    <property type="match status" value="1"/>
</dbReference>
<evidence type="ECO:0000313" key="5">
    <source>
        <dbReference type="Proteomes" id="UP000823897"/>
    </source>
</evidence>
<dbReference type="EMBL" id="DWUV01000144">
    <property type="protein sequence ID" value="HJD34441.1"/>
    <property type="molecule type" value="Genomic_DNA"/>
</dbReference>
<organism evidence="4 5">
    <name type="scientific">Candidatus Mediterraneibacter tabaqchaliae</name>
    <dbReference type="NCBI Taxonomy" id="2838689"/>
    <lineage>
        <taxon>Bacteria</taxon>
        <taxon>Bacillati</taxon>
        <taxon>Bacillota</taxon>
        <taxon>Clostridia</taxon>
        <taxon>Lachnospirales</taxon>
        <taxon>Lachnospiraceae</taxon>
        <taxon>Mediterraneibacter</taxon>
    </lineage>
</organism>
<dbReference type="PANTHER" id="PTHR34295">
    <property type="entry name" value="BIOTIN TRANSPORTER BIOY"/>
    <property type="match status" value="1"/>
</dbReference>
<keyword evidence="2" id="KW-1003">Cell membrane</keyword>
<reference evidence="4" key="2">
    <citation type="submission" date="2021-04" db="EMBL/GenBank/DDBJ databases">
        <authorList>
            <person name="Gilroy R."/>
        </authorList>
    </citation>
    <scope>NUCLEOTIDE SEQUENCE</scope>
    <source>
        <strain evidence="4">ChiGjej3B3-11674</strain>
    </source>
</reference>
<evidence type="ECO:0000256" key="3">
    <source>
        <dbReference type="SAM" id="Phobius"/>
    </source>
</evidence>
<accession>A0A9D2R826</accession>
<protein>
    <recommendedName>
        <fullName evidence="2">Biotin transporter</fullName>
    </recommendedName>
</protein>
<keyword evidence="2" id="KW-0813">Transport</keyword>
<proteinExistence type="inferred from homology"/>
<dbReference type="GO" id="GO:0005886">
    <property type="term" value="C:plasma membrane"/>
    <property type="evidence" value="ECO:0007669"/>
    <property type="project" value="UniProtKB-SubCell"/>
</dbReference>
<dbReference type="GO" id="GO:0015225">
    <property type="term" value="F:biotin transmembrane transporter activity"/>
    <property type="evidence" value="ECO:0007669"/>
    <property type="project" value="UniProtKB-UniRule"/>
</dbReference>
<evidence type="ECO:0000313" key="4">
    <source>
        <dbReference type="EMBL" id="HJD34441.1"/>
    </source>
</evidence>